<feature type="region of interest" description="Disordered" evidence="1">
    <location>
        <begin position="1167"/>
        <end position="1215"/>
    </location>
</feature>
<feature type="compositionally biased region" description="Low complexity" evidence="1">
    <location>
        <begin position="1333"/>
        <end position="1344"/>
    </location>
</feature>
<evidence type="ECO:0000313" key="3">
    <source>
        <dbReference type="Proteomes" id="UP000639396"/>
    </source>
</evidence>
<feature type="region of interest" description="Disordered" evidence="1">
    <location>
        <begin position="486"/>
        <end position="527"/>
    </location>
</feature>
<name>A0A927H1C0_9BACL</name>
<dbReference type="Proteomes" id="UP000639396">
    <property type="component" value="Unassembled WGS sequence"/>
</dbReference>
<feature type="compositionally biased region" description="Basic and acidic residues" evidence="1">
    <location>
        <begin position="984"/>
        <end position="1000"/>
    </location>
</feature>
<evidence type="ECO:0000313" key="2">
    <source>
        <dbReference type="EMBL" id="MBD2865006.1"/>
    </source>
</evidence>
<accession>A0A927H1C0</accession>
<evidence type="ECO:0000256" key="1">
    <source>
        <dbReference type="SAM" id="MobiDB-lite"/>
    </source>
</evidence>
<feature type="compositionally biased region" description="Basic residues" evidence="1">
    <location>
        <begin position="185"/>
        <end position="197"/>
    </location>
</feature>
<organism evidence="2 3">
    <name type="scientific">Paenibacillus oceani</name>
    <dbReference type="NCBI Taxonomy" id="2772510"/>
    <lineage>
        <taxon>Bacteria</taxon>
        <taxon>Bacillati</taxon>
        <taxon>Bacillota</taxon>
        <taxon>Bacilli</taxon>
        <taxon>Bacillales</taxon>
        <taxon>Paenibacillaceae</taxon>
        <taxon>Paenibacillus</taxon>
    </lineage>
</organism>
<feature type="region of interest" description="Disordered" evidence="1">
    <location>
        <begin position="1303"/>
        <end position="1344"/>
    </location>
</feature>
<reference evidence="2" key="1">
    <citation type="submission" date="2020-09" db="EMBL/GenBank/DDBJ databases">
        <title>A novel bacterium of genus Paenibacillus, isolated from South China Sea.</title>
        <authorList>
            <person name="Huang H."/>
            <person name="Mo K."/>
            <person name="Hu Y."/>
        </authorList>
    </citation>
    <scope>NUCLEOTIDE SEQUENCE</scope>
    <source>
        <strain evidence="2">IB182363</strain>
    </source>
</reference>
<feature type="region of interest" description="Disordered" evidence="1">
    <location>
        <begin position="1453"/>
        <end position="1499"/>
    </location>
</feature>
<feature type="compositionally biased region" description="Basic and acidic residues" evidence="1">
    <location>
        <begin position="841"/>
        <end position="852"/>
    </location>
</feature>
<comment type="caution">
    <text evidence="2">The sequence shown here is derived from an EMBL/GenBank/DDBJ whole genome shotgun (WGS) entry which is preliminary data.</text>
</comment>
<sequence length="1640" mass="173892">MAPLQPNNARSRARLAAGSRRASLSPGRTSITRSALEMNRFASGIAGKYGFNQDDYIGRLSLVFKHQRELVQHIMGGSRRSDPMTVQWLTRLQLLQAAMPAEPKERSALTATIVLRDERVRDVTTSKAERQDAQNRGKPRPDVSGQPSEHAYPATRAAPTAHESTRAPVQAEPVQTGEDAPAAKGTRRKSPGGRKKKAQDAEPPMESADSAEPAVPAQSAAGAAKRRRKGGKQIKETDGPGPTAPGSTGKGVIRLKPWTAPLHHRLGGQPLPSVGSLARTTASPAVFPAGRYVIGLQSGEPASLLVRRWPNRNMTAGPITRPAKPGFPNENGTYPAIATGRTGYSDGPASSPVRLNNDHNRGFSVTGQRQTIRRGVSTAAFVSLAESPGPEPVRLPYKHAVPVSNPVQGHVRSGAVIRRTGAKPNVARTATNPPVGERGLMLSGRQWPDPDGDTAATHRPGRHADPHRFALRISRRAAVMAGHLRQAQARGVPASAELPGWQGRDGGRRAAQPAPGILRKTPADPVSLFPNPVKAMRNNRSTARSSVVNRTVSVRSDRPGSPYTAINVQVADYDGGTTAGNRTRDNRPADRLFVPIPASDFANETWMANWHILTGQPYSPEQLRPVPLLTQRIYKSNSTLATEGAHELYSEKPKSRRQTADSTAGLNKSAKGAVAVERSVSPAGSADIRLPEWTVTARGTPMTDAGTRGRSPTEMLGRPAGRSGFKPTDVLRRSADAKAHYSARRLLSGLLAGGADLRLAKTKPAPTGRESDRDTAVPADKAGAAVSSSPRSSAADLPLAAASPAASLITQAAGSLEREMTAMLGRVAERNGYKLTRALRRSADETARDQGSRPDMLPDPLAGADLRMAMSKDTSTDRGRSRRLAGKKDKTGEPELFGTRSAAADIGLALSPPATQSMSSIAGTPERRLAAMLGRIAEWGAIQRTYAMRHMADRSPAYAIPRMSTDDRRASRTISPLPTGNPSADRDQLRTGRMRKDGSRPEYPAAGLRSGSPAAGSPLQMTVRMDEPHDDAGTGRRPLSVSSLSHGLNRKIGSLRGPDRSIKNAGTRSEAPHLRPDDLWNDVHTNSIPEERRLQQRTRKPSLSADPTILRTGFTTPPLPTLSKSEGVSGKEPLHAAGGMRPAARSLSLLADDRTLMANRRGFAAIRGGPARSPIGGNADQASREANRSGRVTAADRRTSHEGPRPIGSASGSGWRLQAETPSIWLRRKPGASGGTAEEPLTAHRRNGRSAAMAVSRPMTTLQEAGENAQPLRPKGIQPAHASSLVADSPGLSERQTAGIRFAHKDKAEPAASRYPGEPPNRTSAGSPLSRYAASGAEPSAGGARASETAGFAAAVPTRLAAPGRLDGPFRSALSQGGTNLTVYRSFNQFSSRTNIYRPARLPGLPGISAVAGRRTNAAVAAVPGRQPAPRGPDKLTIIRSDRLTFRPASGAYQTRPVTNGLGGPLAGELTKRTSPGAAEQRSGTGQSPAASGPTGTVGLRGIGSSGAASPLLEPIRLNRPLPAAASQQVPAAAFPPTGRESALARVAAPLEHKLETAAAEPSASSWAEDPAELDYRRTPQTAAPPAAETAREEAAPALDLGELQEMVKKLPQFDIKKIADRVYREIEKKIRFDRQTRGL</sequence>
<feature type="compositionally biased region" description="Low complexity" evidence="1">
    <location>
        <begin position="782"/>
        <end position="792"/>
    </location>
</feature>
<feature type="region of interest" description="Disordered" evidence="1">
    <location>
        <begin position="644"/>
        <end position="681"/>
    </location>
</feature>
<feature type="region of interest" description="Disordered" evidence="1">
    <location>
        <begin position="695"/>
        <end position="729"/>
    </location>
</feature>
<feature type="region of interest" description="Disordered" evidence="1">
    <location>
        <begin position="122"/>
        <end position="253"/>
    </location>
</feature>
<feature type="compositionally biased region" description="Basic and acidic residues" evidence="1">
    <location>
        <begin position="1024"/>
        <end position="1034"/>
    </location>
</feature>
<gene>
    <name evidence="2" type="ORF">IDH45_23790</name>
</gene>
<feature type="region of interest" description="Disordered" evidence="1">
    <location>
        <begin position="1"/>
        <end position="28"/>
    </location>
</feature>
<feature type="compositionally biased region" description="Basic and acidic residues" evidence="1">
    <location>
        <begin position="1182"/>
        <end position="1204"/>
    </location>
</feature>
<feature type="region of interest" description="Disordered" evidence="1">
    <location>
        <begin position="317"/>
        <end position="363"/>
    </location>
</feature>
<feature type="compositionally biased region" description="Polar residues" evidence="1">
    <location>
        <begin position="972"/>
        <end position="982"/>
    </location>
</feature>
<feature type="region of interest" description="Disordered" evidence="1">
    <location>
        <begin position="964"/>
        <end position="1140"/>
    </location>
</feature>
<dbReference type="RefSeq" id="WP_190930629.1">
    <property type="nucleotide sequence ID" value="NZ_JACXJA010000036.1"/>
</dbReference>
<feature type="region of interest" description="Disordered" evidence="1">
    <location>
        <begin position="761"/>
        <end position="792"/>
    </location>
</feature>
<feature type="region of interest" description="Disordered" evidence="1">
    <location>
        <begin position="841"/>
        <end position="895"/>
    </location>
</feature>
<feature type="compositionally biased region" description="Low complexity" evidence="1">
    <location>
        <begin position="210"/>
        <end position="223"/>
    </location>
</feature>
<protein>
    <submittedName>
        <fullName evidence="2">Uncharacterized protein</fullName>
    </submittedName>
</protein>
<feature type="region of interest" description="Disordered" evidence="1">
    <location>
        <begin position="1227"/>
        <end position="1254"/>
    </location>
</feature>
<feature type="compositionally biased region" description="Basic and acidic residues" evidence="1">
    <location>
        <begin position="644"/>
        <end position="653"/>
    </location>
</feature>
<proteinExistence type="predicted"/>
<keyword evidence="3" id="KW-1185">Reference proteome</keyword>
<dbReference type="EMBL" id="JACXJA010000036">
    <property type="protein sequence ID" value="MBD2865006.1"/>
    <property type="molecule type" value="Genomic_DNA"/>
</dbReference>
<feature type="compositionally biased region" description="Basic and acidic residues" evidence="1">
    <location>
        <begin position="122"/>
        <end position="141"/>
    </location>
</feature>